<feature type="transmembrane region" description="Helical" evidence="2">
    <location>
        <begin position="52"/>
        <end position="71"/>
    </location>
</feature>
<dbReference type="AlphaFoldDB" id="A0AA39L014"/>
<dbReference type="EMBL" id="JAQQBR010000003">
    <property type="protein sequence ID" value="KAK0179921.1"/>
    <property type="molecule type" value="Genomic_DNA"/>
</dbReference>
<name>A0AA39L014_MICHY</name>
<protein>
    <submittedName>
        <fullName evidence="3">Uncharacterized protein</fullName>
    </submittedName>
</protein>
<evidence type="ECO:0000256" key="1">
    <source>
        <dbReference type="ARBA" id="ARBA00029457"/>
    </source>
</evidence>
<proteinExistence type="inferred from homology"/>
<dbReference type="PANTHER" id="PTHR31493">
    <property type="entry name" value="NAZO FAMILY MEMBER"/>
    <property type="match status" value="1"/>
</dbReference>
<comment type="caution">
    <text evidence="3">The sequence shown here is derived from an EMBL/GenBank/DDBJ whole genome shotgun (WGS) entry which is preliminary data.</text>
</comment>
<dbReference type="PANTHER" id="PTHR31493:SF1">
    <property type="entry name" value="PROTEIN C19ORF12"/>
    <property type="match status" value="1"/>
</dbReference>
<accession>A0AA39L014</accession>
<dbReference type="Proteomes" id="UP001168972">
    <property type="component" value="Unassembled WGS sequence"/>
</dbReference>
<reference evidence="3" key="2">
    <citation type="submission" date="2023-03" db="EMBL/GenBank/DDBJ databases">
        <authorList>
            <person name="Inwood S.N."/>
            <person name="Skelly J.G."/>
            <person name="Guhlin J."/>
            <person name="Harrop T.W.R."/>
            <person name="Goldson S.G."/>
            <person name="Dearden P.K."/>
        </authorList>
    </citation>
    <scope>NUCLEOTIDE SEQUENCE</scope>
    <source>
        <strain evidence="3">Lincoln</strain>
        <tissue evidence="3">Whole body</tissue>
    </source>
</reference>
<sequence length="132" mass="14883">MYDFNERDVFENICNINAIKSMRVTVKFALQAGIAVGVTTTVGGLLLGRRGIVIGAILGGLGASAVIRKRFKSVPDIIMNDLTSPQRKKFYDHLIKLFFRRNITNMKLLLKQLRLDSTLINNIANLIRSNRY</sequence>
<comment type="similarity">
    <text evidence="1">Belongs to the C19orf12 family.</text>
</comment>
<keyword evidence="2" id="KW-1133">Transmembrane helix</keyword>
<reference evidence="3" key="1">
    <citation type="journal article" date="2023" name="bioRxiv">
        <title>Scaffold-level genome assemblies of two parasitoid biocontrol wasps reveal the parthenogenesis mechanism and an associated novel virus.</title>
        <authorList>
            <person name="Inwood S."/>
            <person name="Skelly J."/>
            <person name="Guhlin J."/>
            <person name="Harrop T."/>
            <person name="Goldson S."/>
            <person name="Dearden P."/>
        </authorList>
    </citation>
    <scope>NUCLEOTIDE SEQUENCE</scope>
    <source>
        <strain evidence="3">Lincoln</strain>
        <tissue evidence="3">Whole body</tissue>
    </source>
</reference>
<evidence type="ECO:0000313" key="3">
    <source>
        <dbReference type="EMBL" id="KAK0179921.1"/>
    </source>
</evidence>
<keyword evidence="4" id="KW-1185">Reference proteome</keyword>
<dbReference type="InterPro" id="IPR033369">
    <property type="entry name" value="C19orf12"/>
</dbReference>
<organism evidence="3 4">
    <name type="scientific">Microctonus hyperodae</name>
    <name type="common">Parasitoid wasp</name>
    <dbReference type="NCBI Taxonomy" id="165561"/>
    <lineage>
        <taxon>Eukaryota</taxon>
        <taxon>Metazoa</taxon>
        <taxon>Ecdysozoa</taxon>
        <taxon>Arthropoda</taxon>
        <taxon>Hexapoda</taxon>
        <taxon>Insecta</taxon>
        <taxon>Pterygota</taxon>
        <taxon>Neoptera</taxon>
        <taxon>Endopterygota</taxon>
        <taxon>Hymenoptera</taxon>
        <taxon>Apocrita</taxon>
        <taxon>Ichneumonoidea</taxon>
        <taxon>Braconidae</taxon>
        <taxon>Euphorinae</taxon>
        <taxon>Microctonus</taxon>
    </lineage>
</organism>
<dbReference type="Pfam" id="PF20721">
    <property type="entry name" value="C19orf12"/>
    <property type="match status" value="1"/>
</dbReference>
<keyword evidence="2" id="KW-0812">Transmembrane</keyword>
<evidence type="ECO:0000256" key="2">
    <source>
        <dbReference type="SAM" id="Phobius"/>
    </source>
</evidence>
<gene>
    <name evidence="3" type="ORF">PV327_005619</name>
</gene>
<evidence type="ECO:0000313" key="4">
    <source>
        <dbReference type="Proteomes" id="UP001168972"/>
    </source>
</evidence>
<keyword evidence="2" id="KW-0472">Membrane</keyword>
<feature type="transmembrane region" description="Helical" evidence="2">
    <location>
        <begin position="28"/>
        <end position="46"/>
    </location>
</feature>